<dbReference type="EMBL" id="CP024333">
    <property type="protein sequence ID" value="ATQ16283.1"/>
    <property type="molecule type" value="Genomic_DNA"/>
</dbReference>
<name>A0AAP8YWC0_9SPIR</name>
<protein>
    <submittedName>
        <fullName evidence="3">Uncharacterized protein</fullName>
    </submittedName>
</protein>
<dbReference type="EMBL" id="CP036557">
    <property type="protein sequence ID" value="QBK62274.1"/>
    <property type="molecule type" value="Genomic_DNA"/>
</dbReference>
<keyword evidence="1" id="KW-0732">Signal</keyword>
<keyword evidence="4" id="KW-1185">Reference proteome</keyword>
<reference evidence="5" key="1">
    <citation type="submission" date="2019-03" db="EMBL/GenBank/DDBJ databases">
        <title>Whole genome sequencing of Borrelia miyamotoi strains isolated at the Russian territory.</title>
        <authorList>
            <person name="Kuleshov K.V."/>
            <person name="Platonov A.E."/>
            <person name="Goptar I.A."/>
            <person name="Shipulin G.A."/>
            <person name="Markelov M.L."/>
            <person name="Koetsveld J."/>
            <person name="Kolyasnikova N.M."/>
            <person name="Sarksyan D.S."/>
            <person name="Toporkova M.G."/>
            <person name="Hovius J.W."/>
        </authorList>
    </citation>
    <scope>NUCLEOTIDE SEQUENCE [LARGE SCALE GENOMIC DNA]</scope>
    <source>
        <strain evidence="2">Yekat-1</strain>
        <strain evidence="5">Yekat-76</strain>
    </source>
</reference>
<sequence>MIKKILVLFLTFTTSTAYGQSYFMADVFFNKYQEIHEIPQTGFYIEYEKINEIEKFSLFKDLQLIKYKTQKTIEDKKKLTFYNEKDIKTKEETYDKLNNKIQEIQYSPKGIILESVAYFYKNNDLIYKEIKILNQKPKTIHYTKDTNGKLLKITGSNLQVWNYGIDGEIKSIYFDIKKSKTTKVLHYDEKKRHLKSIKLDNNKITSKETNNYLNDNEVISIIEEDNIKTISKYKEHNLIRKEVYKNNEITNIDNFKYNESGNNTIEENIIIKENKKKYNTKTKYEYNSDNKLKSKTIYENDLILLKTDYFGDNEYEQEIYHNGNLIFKVRYKNDEIIEEINKDIIRDKNETK</sequence>
<evidence type="ECO:0000313" key="5">
    <source>
        <dbReference type="Proteomes" id="UP000291995"/>
    </source>
</evidence>
<feature type="signal peptide" evidence="1">
    <location>
        <begin position="1"/>
        <end position="19"/>
    </location>
</feature>
<accession>A0AAP8YWC0</accession>
<gene>
    <name evidence="2" type="ORF">CNO13_03875</name>
    <name evidence="3" type="ORF">EZU67_03860</name>
</gene>
<dbReference type="Proteomes" id="UP000230633">
    <property type="component" value="Chromosome"/>
</dbReference>
<organism evidence="3 5">
    <name type="scientific">Borrelia miyamotoi</name>
    <dbReference type="NCBI Taxonomy" id="47466"/>
    <lineage>
        <taxon>Bacteria</taxon>
        <taxon>Pseudomonadati</taxon>
        <taxon>Spirochaetota</taxon>
        <taxon>Spirochaetia</taxon>
        <taxon>Spirochaetales</taxon>
        <taxon>Borreliaceae</taxon>
        <taxon>Borrelia</taxon>
    </lineage>
</organism>
<evidence type="ECO:0000313" key="2">
    <source>
        <dbReference type="EMBL" id="ATQ16283.1"/>
    </source>
</evidence>
<dbReference type="Proteomes" id="UP000291995">
    <property type="component" value="Chromosome"/>
</dbReference>
<proteinExistence type="predicted"/>
<evidence type="ECO:0000313" key="3">
    <source>
        <dbReference type="EMBL" id="QBK62274.1"/>
    </source>
</evidence>
<feature type="chain" id="PRO_5043012273" evidence="1">
    <location>
        <begin position="20"/>
        <end position="352"/>
    </location>
</feature>
<evidence type="ECO:0000313" key="4">
    <source>
        <dbReference type="Proteomes" id="UP000230633"/>
    </source>
</evidence>
<reference evidence="3" key="2">
    <citation type="submission" date="2022-12" db="EMBL/GenBank/DDBJ databases">
        <title>Whole genome sequencing of Borrelia miyamotoi strains isolated at the Russian territory.</title>
        <authorList>
            <person name="Kuleshov K.V."/>
            <person name="Platonov A.E."/>
            <person name="Goptar I.A."/>
            <person name="Shipulin G.A."/>
            <person name="Markelov M.L."/>
            <person name="Koetsveld J."/>
            <person name="Kolyasnikova N.M."/>
            <person name="Sarksyan D.S."/>
            <person name="Toporkova M.G."/>
            <person name="Hovius J.W."/>
        </authorList>
    </citation>
    <scope>NUCLEOTIDE SEQUENCE</scope>
    <source>
        <strain evidence="4">Yekat-1</strain>
        <strain evidence="3">Yekat-76</strain>
    </source>
</reference>
<evidence type="ECO:0000256" key="1">
    <source>
        <dbReference type="SAM" id="SignalP"/>
    </source>
</evidence>
<dbReference type="AlphaFoldDB" id="A0AAP8YWC0"/>